<evidence type="ECO:0008006" key="3">
    <source>
        <dbReference type="Google" id="ProtNLM"/>
    </source>
</evidence>
<organism evidence="1 2">
    <name type="scientific">Paramarasmius palmivorus</name>
    <dbReference type="NCBI Taxonomy" id="297713"/>
    <lineage>
        <taxon>Eukaryota</taxon>
        <taxon>Fungi</taxon>
        <taxon>Dikarya</taxon>
        <taxon>Basidiomycota</taxon>
        <taxon>Agaricomycotina</taxon>
        <taxon>Agaricomycetes</taxon>
        <taxon>Agaricomycetidae</taxon>
        <taxon>Agaricales</taxon>
        <taxon>Marasmiineae</taxon>
        <taxon>Marasmiaceae</taxon>
        <taxon>Paramarasmius</taxon>
    </lineage>
</organism>
<dbReference type="AlphaFoldDB" id="A0AAW0DMK1"/>
<dbReference type="EMBL" id="JAYKXP010000010">
    <property type="protein sequence ID" value="KAK7053196.1"/>
    <property type="molecule type" value="Genomic_DNA"/>
</dbReference>
<gene>
    <name evidence="1" type="ORF">VNI00_003815</name>
</gene>
<name>A0AAW0DMK1_9AGAR</name>
<evidence type="ECO:0000313" key="1">
    <source>
        <dbReference type="EMBL" id="KAK7053196.1"/>
    </source>
</evidence>
<dbReference type="Proteomes" id="UP001383192">
    <property type="component" value="Unassembled WGS sequence"/>
</dbReference>
<sequence>METVPSTNFLIHFVDVGTGNWHVVKAYLEQELDRTATAPFWINHAYIYGDLSDSNYKHLRDTLRQYRRSIEGLKSIFHRSPPEITAHIVKLAVPAVRLDDFGRGPYLAPAIYCPQITIIARLSRKFRSIVFSQPNLFRTIHVRRLVTCPRHLAVLSERVSKLLSLSASLPLDVTVEFLNREIPNPPLPSTVPVSQCSTMTLLKFRPWRSFSVLGYSYVVATIFENSRFLPAPLRLTSVSVHFNRTTSLDTFLEIFTNSGIPLTYVSISSVDGWELPNLNHSYHLPPTVNTLRVRGSSRTALFVLQAATQVPSISVILVCGLDSGSGTWQAGGTAHTTHPHLTRHQPIRLPLPTSFHVTDKDHWGHVGPDFFHWVSLPNLTQLTLVWDQSTTDLNVFYQLSLNQFFIRHPAVLQVYLSDFPDVETLNHPSPNCVFQNTITRVPLEEWMDLMHRARNSDSDSEFSDSMDTLSEASNGIVNQCQCFSQGHSQCFCRELSITISPRVLPDTLWGETMGDYLG</sequence>
<accession>A0AAW0DMK1</accession>
<reference evidence="1 2" key="1">
    <citation type="submission" date="2024-01" db="EMBL/GenBank/DDBJ databases">
        <title>A draft genome for a cacao thread blight-causing isolate of Paramarasmius palmivorus.</title>
        <authorList>
            <person name="Baruah I.K."/>
            <person name="Bukari Y."/>
            <person name="Amoako-Attah I."/>
            <person name="Meinhardt L.W."/>
            <person name="Bailey B.A."/>
            <person name="Cohen S.P."/>
        </authorList>
    </citation>
    <scope>NUCLEOTIDE SEQUENCE [LARGE SCALE GENOMIC DNA]</scope>
    <source>
        <strain evidence="1 2">GH-12</strain>
    </source>
</reference>
<comment type="caution">
    <text evidence="1">The sequence shown here is derived from an EMBL/GenBank/DDBJ whole genome shotgun (WGS) entry which is preliminary data.</text>
</comment>
<protein>
    <recommendedName>
        <fullName evidence="3">F-box domain-containing protein</fullName>
    </recommendedName>
</protein>
<keyword evidence="2" id="KW-1185">Reference proteome</keyword>
<proteinExistence type="predicted"/>
<evidence type="ECO:0000313" key="2">
    <source>
        <dbReference type="Proteomes" id="UP001383192"/>
    </source>
</evidence>